<organism evidence="2 3">
    <name type="scientific">Macleaya cordata</name>
    <name type="common">Five-seeded plume-poppy</name>
    <name type="synonym">Bocconia cordata</name>
    <dbReference type="NCBI Taxonomy" id="56857"/>
    <lineage>
        <taxon>Eukaryota</taxon>
        <taxon>Viridiplantae</taxon>
        <taxon>Streptophyta</taxon>
        <taxon>Embryophyta</taxon>
        <taxon>Tracheophyta</taxon>
        <taxon>Spermatophyta</taxon>
        <taxon>Magnoliopsida</taxon>
        <taxon>Ranunculales</taxon>
        <taxon>Papaveraceae</taxon>
        <taxon>Papaveroideae</taxon>
        <taxon>Macleaya</taxon>
    </lineage>
</organism>
<proteinExistence type="predicted"/>
<dbReference type="InParanoid" id="A0A200PSZ1"/>
<evidence type="ECO:0000256" key="1">
    <source>
        <dbReference type="SAM" id="Coils"/>
    </source>
</evidence>
<protein>
    <submittedName>
        <fullName evidence="2">Uncharacterized protein</fullName>
    </submittedName>
</protein>
<feature type="coiled-coil region" evidence="1">
    <location>
        <begin position="28"/>
        <end position="55"/>
    </location>
</feature>
<dbReference type="PANTHER" id="PTHR34807:SF3">
    <property type="entry name" value="OS08G0270800 PROTEIN"/>
    <property type="match status" value="1"/>
</dbReference>
<gene>
    <name evidence="2" type="ORF">BVC80_1797g22</name>
</gene>
<evidence type="ECO:0000313" key="2">
    <source>
        <dbReference type="EMBL" id="OVA01339.1"/>
    </source>
</evidence>
<keyword evidence="1" id="KW-0175">Coiled coil</keyword>
<dbReference type="Proteomes" id="UP000195402">
    <property type="component" value="Unassembled WGS sequence"/>
</dbReference>
<sequence>MLKKKMKGVSIDSSPYAFDEETRTRFKHQSLMQDFHELQKETEAMKKKLHKEKQKKFTLLAEVRFLRRRYKFLMKNQSPKTPLLERDLARQQAPEMHREALRMPKPSPVLDLNQISNGEEEAGEFQVHEEPLRMEKKPKNYLIRRGDEQQQPSDVNLSVCREIVNGPNRSGKRKISWQDQVALKV</sequence>
<reference evidence="2 3" key="1">
    <citation type="journal article" date="2017" name="Mol. Plant">
        <title>The Genome of Medicinal Plant Macleaya cordata Provides New Insights into Benzylisoquinoline Alkaloids Metabolism.</title>
        <authorList>
            <person name="Liu X."/>
            <person name="Liu Y."/>
            <person name="Huang P."/>
            <person name="Ma Y."/>
            <person name="Qing Z."/>
            <person name="Tang Q."/>
            <person name="Cao H."/>
            <person name="Cheng P."/>
            <person name="Zheng Y."/>
            <person name="Yuan Z."/>
            <person name="Zhou Y."/>
            <person name="Liu J."/>
            <person name="Tang Z."/>
            <person name="Zhuo Y."/>
            <person name="Zhang Y."/>
            <person name="Yu L."/>
            <person name="Huang J."/>
            <person name="Yang P."/>
            <person name="Peng Q."/>
            <person name="Zhang J."/>
            <person name="Jiang W."/>
            <person name="Zhang Z."/>
            <person name="Lin K."/>
            <person name="Ro D.K."/>
            <person name="Chen X."/>
            <person name="Xiong X."/>
            <person name="Shang Y."/>
            <person name="Huang S."/>
            <person name="Zeng J."/>
        </authorList>
    </citation>
    <scope>NUCLEOTIDE SEQUENCE [LARGE SCALE GENOMIC DNA]</scope>
    <source>
        <strain evidence="3">cv. BLH2017</strain>
        <tissue evidence="2">Root</tissue>
    </source>
</reference>
<dbReference type="OrthoDB" id="993453at2759"/>
<dbReference type="AlphaFoldDB" id="A0A200PSZ1"/>
<dbReference type="STRING" id="56857.A0A200PSZ1"/>
<dbReference type="EMBL" id="MVGT01004128">
    <property type="protein sequence ID" value="OVA01339.1"/>
    <property type="molecule type" value="Genomic_DNA"/>
</dbReference>
<accession>A0A200PSZ1</accession>
<evidence type="ECO:0000313" key="3">
    <source>
        <dbReference type="Proteomes" id="UP000195402"/>
    </source>
</evidence>
<dbReference type="FunCoup" id="A0A200PSZ1">
    <property type="interactions" value="468"/>
</dbReference>
<dbReference type="OMA" id="GSDEQHQ"/>
<keyword evidence="3" id="KW-1185">Reference proteome</keyword>
<comment type="caution">
    <text evidence="2">The sequence shown here is derived from an EMBL/GenBank/DDBJ whole genome shotgun (WGS) entry which is preliminary data.</text>
</comment>
<dbReference type="PANTHER" id="PTHR34807">
    <property type="entry name" value="OS08G0270800 PROTEIN"/>
    <property type="match status" value="1"/>
</dbReference>
<name>A0A200PSZ1_MACCD</name>